<dbReference type="InterPro" id="IPR008017">
    <property type="entry name" value="Delta-hexatoxin"/>
</dbReference>
<keyword evidence="5" id="KW-0528">Neurotoxin</keyword>
<keyword evidence="9" id="KW-1015">Disulfide bond</keyword>
<evidence type="ECO:0000256" key="4">
    <source>
        <dbReference type="ARBA" id="ARBA00022656"/>
    </source>
</evidence>
<evidence type="ECO:0000256" key="2">
    <source>
        <dbReference type="ARBA" id="ARBA00007684"/>
    </source>
</evidence>
<dbReference type="Pfam" id="PF05353">
    <property type="entry name" value="Atracotoxin"/>
    <property type="match status" value="1"/>
</dbReference>
<evidence type="ECO:0000256" key="7">
    <source>
        <dbReference type="ARBA" id="ARBA00022872"/>
    </source>
</evidence>
<dbReference type="GO" id="GO:0005576">
    <property type="term" value="C:extracellular region"/>
    <property type="evidence" value="ECO:0007669"/>
    <property type="project" value="UniProtKB-SubCell"/>
</dbReference>
<reference evidence="11" key="1">
    <citation type="journal article" date="2018" name="Peptides">
        <title>The peptide toxin ?-hexatoxin-MrIX inhibits fast inactivation of NaVs in mouse cerebellar granule cells.</title>
        <authorList>
            <person name="Tang D."/>
            <person name="Xiao Z."/>
            <person name="Xu Y."/>
            <person name="Zeng J."/>
            <person name="Peng D."/>
            <person name="Liang S."/>
            <person name="Tang C."/>
            <person name="Liu Z."/>
        </authorList>
    </citation>
    <scope>NUCLEOTIDE SEQUENCE</scope>
</reference>
<evidence type="ECO:0000256" key="3">
    <source>
        <dbReference type="ARBA" id="ARBA00022525"/>
    </source>
</evidence>
<evidence type="ECO:0000313" key="11">
    <source>
        <dbReference type="EMBL" id="AXN72333.1"/>
    </source>
</evidence>
<sequence>MKLQDTEQALLENNSAAEEESRNLRTKRCAKKRDWCEKTENCCCPMKCIYAWYNGQSSCDYTISKLWTTCPK</sequence>
<comment type="subcellular location">
    <subcellularLocation>
        <location evidence="1">Secreted</location>
    </subcellularLocation>
</comment>
<feature type="region of interest" description="Disordered" evidence="10">
    <location>
        <begin position="1"/>
        <end position="24"/>
    </location>
</feature>
<keyword evidence="8" id="KW-0738">Voltage-gated sodium channel impairing toxin</keyword>
<evidence type="ECO:0000256" key="5">
    <source>
        <dbReference type="ARBA" id="ARBA00022699"/>
    </source>
</evidence>
<evidence type="ECO:0000256" key="6">
    <source>
        <dbReference type="ARBA" id="ARBA00022854"/>
    </source>
</evidence>
<dbReference type="Gene3D" id="4.10.40.10">
    <property type="match status" value="1"/>
</dbReference>
<evidence type="ECO:0000256" key="1">
    <source>
        <dbReference type="ARBA" id="ARBA00004613"/>
    </source>
</evidence>
<evidence type="ECO:0000256" key="8">
    <source>
        <dbReference type="ARBA" id="ARBA00022910"/>
    </source>
</evidence>
<proteinExistence type="evidence at transcript level"/>
<keyword evidence="4" id="KW-0800">Toxin</keyword>
<comment type="similarity">
    <text evidence="2">Belongs to the neurotoxin 06 (delta-actx) family.</text>
</comment>
<organism evidence="11">
    <name type="scientific">Macrothele raveni</name>
    <name type="common">Funnel-web spider</name>
    <dbReference type="NCBI Taxonomy" id="269627"/>
    <lineage>
        <taxon>Eukaryota</taxon>
        <taxon>Metazoa</taxon>
        <taxon>Ecdysozoa</taxon>
        <taxon>Arthropoda</taxon>
        <taxon>Chelicerata</taxon>
        <taxon>Arachnida</taxon>
        <taxon>Araneae</taxon>
        <taxon>Mygalomorphae</taxon>
        <taxon>Avicularoidea</taxon>
        <taxon>Macrothelidae</taxon>
        <taxon>Macrothele</taxon>
    </lineage>
</organism>
<dbReference type="EMBL" id="MG916688">
    <property type="protein sequence ID" value="AXN72333.1"/>
    <property type="molecule type" value="mRNA"/>
</dbReference>
<keyword evidence="7" id="KW-0872">Ion channel impairing toxin</keyword>
<protein>
    <submittedName>
        <fullName evidence="11">MrIX</fullName>
    </submittedName>
</protein>
<evidence type="ECO:0000256" key="9">
    <source>
        <dbReference type="ARBA" id="ARBA00023157"/>
    </source>
</evidence>
<keyword evidence="6" id="KW-0960">Knottin</keyword>
<dbReference type="SUPFAM" id="SSF57059">
    <property type="entry name" value="omega toxin-like"/>
    <property type="match status" value="1"/>
</dbReference>
<dbReference type="AlphaFoldDB" id="A0A346FPX6"/>
<dbReference type="GO" id="GO:0090729">
    <property type="term" value="F:toxin activity"/>
    <property type="evidence" value="ECO:0007669"/>
    <property type="project" value="UniProtKB-KW"/>
</dbReference>
<reference evidence="11" key="2">
    <citation type="submission" date="2018-02" db="EMBL/GenBank/DDBJ databases">
        <authorList>
            <person name="Cohen D.B."/>
            <person name="Kent A.D."/>
        </authorList>
    </citation>
    <scope>NUCLEOTIDE SEQUENCE</scope>
</reference>
<evidence type="ECO:0000256" key="10">
    <source>
        <dbReference type="SAM" id="MobiDB-lite"/>
    </source>
</evidence>
<keyword evidence="3" id="KW-0964">Secreted</keyword>
<accession>A0A346FPX6</accession>
<name>A0A346FPX6_MACRV</name>
<dbReference type="GO" id="GO:0019871">
    <property type="term" value="F:sodium channel inhibitor activity"/>
    <property type="evidence" value="ECO:0007669"/>
    <property type="project" value="InterPro"/>
</dbReference>